<dbReference type="InterPro" id="IPR019960">
    <property type="entry name" value="T1SS_VCA0849"/>
</dbReference>
<comment type="cofactor">
    <cofactor evidence="15">
        <name>Zn(2+)</name>
        <dbReference type="ChEBI" id="CHEBI:29105"/>
    </cofactor>
    <text evidence="15">Binds 1 zinc ion per subunit.</text>
</comment>
<comment type="catalytic activity">
    <reaction evidence="1">
        <text>Preferential cleavage of bonds with hydrophobic residues in P1'.</text>
        <dbReference type="EC" id="3.4.24.40"/>
    </reaction>
</comment>
<dbReference type="RefSeq" id="WP_066751280.1">
    <property type="nucleotide sequence ID" value="NZ_LXEN01000117.1"/>
</dbReference>
<proteinExistence type="inferred from homology"/>
<organism evidence="17 18">
    <name type="scientific">Proteus myxofaciens ATCC 19692</name>
    <dbReference type="NCBI Taxonomy" id="1354337"/>
    <lineage>
        <taxon>Bacteria</taxon>
        <taxon>Pseudomonadati</taxon>
        <taxon>Pseudomonadota</taxon>
        <taxon>Gammaproteobacteria</taxon>
        <taxon>Enterobacterales</taxon>
        <taxon>Morganellaceae</taxon>
        <taxon>Proteus</taxon>
    </lineage>
</organism>
<dbReference type="PIRSF" id="PIRSF001205">
    <property type="entry name" value="Peptidase_M10B"/>
    <property type="match status" value="1"/>
</dbReference>
<dbReference type="Pfam" id="PF00353">
    <property type="entry name" value="HemolysinCabind"/>
    <property type="match status" value="1"/>
</dbReference>
<evidence type="ECO:0000256" key="7">
    <source>
        <dbReference type="ARBA" id="ARBA00022670"/>
    </source>
</evidence>
<name>A0A198FJP0_9GAMM</name>
<gene>
    <name evidence="17" type="ORF">M983_2443</name>
</gene>
<dbReference type="Proteomes" id="UP000094023">
    <property type="component" value="Unassembled WGS sequence"/>
</dbReference>
<dbReference type="STRING" id="1354337.M983_2443"/>
<dbReference type="InterPro" id="IPR034033">
    <property type="entry name" value="Serralysin-like"/>
</dbReference>
<dbReference type="SUPFAM" id="SSF51120">
    <property type="entry name" value="beta-Roll"/>
    <property type="match status" value="2"/>
</dbReference>
<evidence type="ECO:0000256" key="14">
    <source>
        <dbReference type="PIRSR" id="PIRSR001205-1"/>
    </source>
</evidence>
<reference evidence="17 18" key="1">
    <citation type="submission" date="2016-04" db="EMBL/GenBank/DDBJ databases">
        <title>ATOL: Assembling a taxonomically balanced genome-scale reconstruction of the evolutionary history of the Enterobacteriaceae.</title>
        <authorList>
            <person name="Plunkett G.III."/>
            <person name="Neeno-Eckwall E.C."/>
            <person name="Glasner J.D."/>
            <person name="Perna N.T."/>
        </authorList>
    </citation>
    <scope>NUCLEOTIDE SEQUENCE [LARGE SCALE GENOMIC DNA]</scope>
    <source>
        <strain evidence="17 18">ATCC 19692</strain>
    </source>
</reference>
<keyword evidence="6" id="KW-0964">Secreted</keyword>
<dbReference type="CDD" id="cd04277">
    <property type="entry name" value="ZnMc_serralysin_like"/>
    <property type="match status" value="1"/>
</dbReference>
<dbReference type="GO" id="GO:0008270">
    <property type="term" value="F:zinc ion binding"/>
    <property type="evidence" value="ECO:0007669"/>
    <property type="project" value="InterPro"/>
</dbReference>
<dbReference type="Pfam" id="PF00413">
    <property type="entry name" value="Peptidase_M10"/>
    <property type="match status" value="1"/>
</dbReference>
<evidence type="ECO:0000256" key="2">
    <source>
        <dbReference type="ARBA" id="ARBA00001913"/>
    </source>
</evidence>
<dbReference type="EC" id="3.4.24.40" evidence="5"/>
<dbReference type="NCBIfam" id="NF035945">
    <property type="entry name" value="Zn_serralysin"/>
    <property type="match status" value="1"/>
</dbReference>
<dbReference type="GO" id="GO:0004222">
    <property type="term" value="F:metalloendopeptidase activity"/>
    <property type="evidence" value="ECO:0007669"/>
    <property type="project" value="InterPro"/>
</dbReference>
<keyword evidence="13" id="KW-0482">Metalloprotease</keyword>
<comment type="subcellular location">
    <subcellularLocation>
        <location evidence="3">Secreted</location>
    </subcellularLocation>
</comment>
<feature type="domain" description="Peptidase metallopeptidase" evidence="16">
    <location>
        <begin position="69"/>
        <end position="239"/>
    </location>
</feature>
<dbReference type="PATRIC" id="fig|1354337.4.peg.2510"/>
<dbReference type="GO" id="GO:0005615">
    <property type="term" value="C:extracellular space"/>
    <property type="evidence" value="ECO:0007669"/>
    <property type="project" value="InterPro"/>
</dbReference>
<dbReference type="InterPro" id="IPR016294">
    <property type="entry name" value="Pept_M10B"/>
</dbReference>
<dbReference type="Pfam" id="PF08548">
    <property type="entry name" value="Peptidase_M10_C"/>
    <property type="match status" value="1"/>
</dbReference>
<keyword evidence="12" id="KW-0106">Calcium</keyword>
<keyword evidence="8 15" id="KW-0479">Metal-binding</keyword>
<dbReference type="AlphaFoldDB" id="A0A198FJP0"/>
<dbReference type="InterPro" id="IPR001818">
    <property type="entry name" value="Pept_M10_metallopeptidase"/>
</dbReference>
<feature type="binding site" evidence="15">
    <location>
        <position position="187"/>
    </location>
    <ligand>
        <name>Zn(2+)</name>
        <dbReference type="ChEBI" id="CHEBI:29105"/>
        <note>catalytic</note>
    </ligand>
</feature>
<dbReference type="InterPro" id="IPR024079">
    <property type="entry name" value="MetalloPept_cat_dom_sf"/>
</dbReference>
<dbReference type="InterPro" id="IPR018511">
    <property type="entry name" value="Hemolysin-typ_Ca-bd_CS"/>
</dbReference>
<dbReference type="NCBIfam" id="TIGR03661">
    <property type="entry name" value="T1SS_VCA0849"/>
    <property type="match status" value="1"/>
</dbReference>
<evidence type="ECO:0000256" key="12">
    <source>
        <dbReference type="ARBA" id="ARBA00022837"/>
    </source>
</evidence>
<evidence type="ECO:0000313" key="17">
    <source>
        <dbReference type="EMBL" id="OAT24985.1"/>
    </source>
</evidence>
<dbReference type="EMBL" id="LXEN01000117">
    <property type="protein sequence ID" value="OAT24985.1"/>
    <property type="molecule type" value="Genomic_DNA"/>
</dbReference>
<dbReference type="GO" id="GO:0031012">
    <property type="term" value="C:extracellular matrix"/>
    <property type="evidence" value="ECO:0007669"/>
    <property type="project" value="InterPro"/>
</dbReference>
<dbReference type="SMART" id="SM00235">
    <property type="entry name" value="ZnMc"/>
    <property type="match status" value="1"/>
</dbReference>
<keyword evidence="18" id="KW-1185">Reference proteome</keyword>
<dbReference type="PRINTS" id="PR00313">
    <property type="entry name" value="CABNDNGRPT"/>
</dbReference>
<dbReference type="SUPFAM" id="SSF55486">
    <property type="entry name" value="Metalloproteases ('zincins'), catalytic domain"/>
    <property type="match status" value="1"/>
</dbReference>
<feature type="active site" evidence="14">
    <location>
        <position position="184"/>
    </location>
</feature>
<comment type="cofactor">
    <cofactor evidence="2">
        <name>Ca(2+)</name>
        <dbReference type="ChEBI" id="CHEBI:29108"/>
    </cofactor>
</comment>
<dbReference type="InterPro" id="IPR011049">
    <property type="entry name" value="Serralysin-like_metalloprot_C"/>
</dbReference>
<protein>
    <recommendedName>
        <fullName evidence="5">serralysin</fullName>
        <ecNumber evidence="5">3.4.24.40</ecNumber>
    </recommendedName>
</protein>
<evidence type="ECO:0000256" key="8">
    <source>
        <dbReference type="ARBA" id="ARBA00022723"/>
    </source>
</evidence>
<evidence type="ECO:0000259" key="16">
    <source>
        <dbReference type="SMART" id="SM00235"/>
    </source>
</evidence>
<evidence type="ECO:0000256" key="5">
    <source>
        <dbReference type="ARBA" id="ARBA00012422"/>
    </source>
</evidence>
<dbReference type="InterPro" id="IPR013858">
    <property type="entry name" value="Peptidase_M10B_C"/>
</dbReference>
<evidence type="ECO:0000313" key="18">
    <source>
        <dbReference type="Proteomes" id="UP000094023"/>
    </source>
</evidence>
<dbReference type="InterPro" id="IPR001343">
    <property type="entry name" value="Hemolysn_Ca-bd"/>
</dbReference>
<comment type="similarity">
    <text evidence="4">Belongs to the peptidase M10B family.</text>
</comment>
<keyword evidence="10 17" id="KW-0378">Hydrolase</keyword>
<dbReference type="GO" id="GO:0005509">
    <property type="term" value="F:calcium ion binding"/>
    <property type="evidence" value="ECO:0007669"/>
    <property type="project" value="InterPro"/>
</dbReference>
<comment type="caution">
    <text evidence="17">The sequence shown here is derived from an EMBL/GenBank/DDBJ whole genome shotgun (WGS) entry which is preliminary data.</text>
</comment>
<evidence type="ECO:0000256" key="13">
    <source>
        <dbReference type="ARBA" id="ARBA00023049"/>
    </source>
</evidence>
<evidence type="ECO:0000256" key="10">
    <source>
        <dbReference type="ARBA" id="ARBA00022801"/>
    </source>
</evidence>
<dbReference type="GO" id="GO:0006508">
    <property type="term" value="P:proteolysis"/>
    <property type="evidence" value="ECO:0007669"/>
    <property type="project" value="UniProtKB-KW"/>
</dbReference>
<evidence type="ECO:0000256" key="9">
    <source>
        <dbReference type="ARBA" id="ARBA00022737"/>
    </source>
</evidence>
<dbReference type="Gene3D" id="3.40.390.10">
    <property type="entry name" value="Collagenase (Catalytic Domain)"/>
    <property type="match status" value="1"/>
</dbReference>
<feature type="binding site" evidence="15">
    <location>
        <position position="183"/>
    </location>
    <ligand>
        <name>Zn(2+)</name>
        <dbReference type="ChEBI" id="CHEBI:29105"/>
        <note>catalytic</note>
    </ligand>
</feature>
<keyword evidence="11 15" id="KW-0862">Zinc</keyword>
<feature type="binding site" evidence="15">
    <location>
        <position position="193"/>
    </location>
    <ligand>
        <name>Zn(2+)</name>
        <dbReference type="ChEBI" id="CHEBI:29105"/>
        <note>catalytic</note>
    </ligand>
</feature>
<keyword evidence="7" id="KW-0645">Protease</keyword>
<sequence length="494" mass="54648">MGSTLLKKAIGLSSASDFLDKNGLFYNYNANRLPSFDYDKAGKHIARENKSWSGYGENQMGQSAEVTYSFPTWSHMPTNIFGDKNPYQFNLQQKEQAKFSLNSWADVANITFKEVAPRDNADIQFGNIKDKYGSFQAYATLPHTKLYGDSGPDVSGQAWFSDYKYAGNTTPELGNYGRLTLVHEIGHTLGLMHPGDYNAGQNVPGYLKSDYAEDSRQYTVMSYWEEYETGAFFDGVYAGAPLLHDISAIQYLYGANTSVRTGNDIYGFNSNTNIDYFTATSSHDKLIFSVWDNGGYDTFDFSGFYQNQTIDLREMHYSNVGGLVKNVSIAKGVVIEEAIGGSGNDIIIGNDADNWLSGGAGNDIIYGGAGNDHIYGGAGQDTLWGAGRDIAQEESGNNTFVYKDISDSTFEFADIIMDFKTGKDKIDLTDLIKNTFYDNSINYVDQLSGKGGELAINYNDMNDMSEVLINAYGHYNPEFKIDIVGVITPNDFIV</sequence>
<evidence type="ECO:0000256" key="3">
    <source>
        <dbReference type="ARBA" id="ARBA00004613"/>
    </source>
</evidence>
<evidence type="ECO:0000256" key="4">
    <source>
        <dbReference type="ARBA" id="ARBA00009490"/>
    </source>
</evidence>
<dbReference type="InterPro" id="IPR006026">
    <property type="entry name" value="Peptidase_Metallo"/>
</dbReference>
<evidence type="ECO:0000256" key="11">
    <source>
        <dbReference type="ARBA" id="ARBA00022833"/>
    </source>
</evidence>
<dbReference type="OrthoDB" id="733404at2"/>
<dbReference type="PROSITE" id="PS00330">
    <property type="entry name" value="HEMOLYSIN_CALCIUM"/>
    <property type="match status" value="1"/>
</dbReference>
<evidence type="ECO:0000256" key="15">
    <source>
        <dbReference type="PIRSR" id="PIRSR001205-2"/>
    </source>
</evidence>
<keyword evidence="9" id="KW-0677">Repeat</keyword>
<dbReference type="Gene3D" id="2.150.10.10">
    <property type="entry name" value="Serralysin-like metalloprotease, C-terminal"/>
    <property type="match status" value="1"/>
</dbReference>
<evidence type="ECO:0000256" key="6">
    <source>
        <dbReference type="ARBA" id="ARBA00022525"/>
    </source>
</evidence>
<accession>A0A198FJP0</accession>
<evidence type="ECO:0000256" key="1">
    <source>
        <dbReference type="ARBA" id="ARBA00001609"/>
    </source>
</evidence>